<comment type="caution">
    <text evidence="1">The sequence shown here is derived from an EMBL/GenBank/DDBJ whole genome shotgun (WGS) entry which is preliminary data.</text>
</comment>
<evidence type="ECO:0000313" key="3">
    <source>
        <dbReference type="Proteomes" id="UP000499080"/>
    </source>
</evidence>
<accession>A0A4Y2V081</accession>
<protein>
    <submittedName>
        <fullName evidence="1">Uncharacterized protein</fullName>
    </submittedName>
</protein>
<gene>
    <name evidence="1" type="ORF">AVEN_171186-2_1</name>
    <name evidence="2" type="ORF">AVEN_43245-2_1</name>
</gene>
<organism evidence="1 3">
    <name type="scientific">Araneus ventricosus</name>
    <name type="common">Orbweaver spider</name>
    <name type="synonym">Epeira ventricosa</name>
    <dbReference type="NCBI Taxonomy" id="182803"/>
    <lineage>
        <taxon>Eukaryota</taxon>
        <taxon>Metazoa</taxon>
        <taxon>Ecdysozoa</taxon>
        <taxon>Arthropoda</taxon>
        <taxon>Chelicerata</taxon>
        <taxon>Arachnida</taxon>
        <taxon>Araneae</taxon>
        <taxon>Araneomorphae</taxon>
        <taxon>Entelegynae</taxon>
        <taxon>Araneoidea</taxon>
        <taxon>Araneidae</taxon>
        <taxon>Araneus</taxon>
    </lineage>
</organism>
<feature type="non-terminal residue" evidence="1">
    <location>
        <position position="1"/>
    </location>
</feature>
<reference evidence="1 3" key="1">
    <citation type="journal article" date="2019" name="Sci. Rep.">
        <title>Orb-weaving spider Araneus ventricosus genome elucidates the spidroin gene catalogue.</title>
        <authorList>
            <person name="Kono N."/>
            <person name="Nakamura H."/>
            <person name="Ohtoshi R."/>
            <person name="Moran D.A.P."/>
            <person name="Shinohara A."/>
            <person name="Yoshida Y."/>
            <person name="Fujiwara M."/>
            <person name="Mori M."/>
            <person name="Tomita M."/>
            <person name="Arakawa K."/>
        </authorList>
    </citation>
    <scope>NUCLEOTIDE SEQUENCE [LARGE SCALE GENOMIC DNA]</scope>
</reference>
<sequence length="66" mass="7929">RPSQPRNNPEDAVVKCKSSARCKTKGRIEFLRVWGWKRNFLLRLFANLSLHLWKEIFLFPRFLLTV</sequence>
<dbReference type="AlphaFoldDB" id="A0A4Y2V081"/>
<name>A0A4Y2V081_ARAVE</name>
<proteinExistence type="predicted"/>
<dbReference type="EMBL" id="BGPR01041625">
    <property type="protein sequence ID" value="GBO17921.1"/>
    <property type="molecule type" value="Genomic_DNA"/>
</dbReference>
<dbReference type="EMBL" id="BGPR01041701">
    <property type="protein sequence ID" value="GBO18035.1"/>
    <property type="molecule type" value="Genomic_DNA"/>
</dbReference>
<keyword evidence="3" id="KW-1185">Reference proteome</keyword>
<dbReference type="Proteomes" id="UP000499080">
    <property type="component" value="Unassembled WGS sequence"/>
</dbReference>
<evidence type="ECO:0000313" key="2">
    <source>
        <dbReference type="EMBL" id="GBO18035.1"/>
    </source>
</evidence>
<evidence type="ECO:0000313" key="1">
    <source>
        <dbReference type="EMBL" id="GBO17921.1"/>
    </source>
</evidence>